<dbReference type="EMBL" id="JAZHOF010000001">
    <property type="protein sequence ID" value="MEJ8570408.1"/>
    <property type="molecule type" value="Genomic_DNA"/>
</dbReference>
<sequence>MDSGDNNKATLLTCARRAAKVLAEQTTTPSVRADACLGLIKKKKADERLASFQKRLRALPIDERHYWVGTLYTLMLPAKVRRSQAAYFTPPIVANAVVDLAIEAGFNMERDTVLDPAAGGAAFLSTLARRMKDTGLDSTDVARRLNGIEIDEGLSRLSRRLVEEQLDAKLPKKNIVTADALKTSTATSFDLVIANPPYGRLSLDEVHGDEWKRIAHSGHINKYALFAELSFRIAKNGGLVVLVIPSSFRAGPLYDRMREFVRAEAQVLAIASIQGRDGVFVDVAQDVSVLVARKGKPHDIASPVRFPVIGTDLPKGPVVEEKLPEETGAGWPLPATDPTTVGGATLADYGVQAKAGYFVWNREGDRMRTSPGDETVYPLIWAKNIRPGEFCRPSGKNGSPIDLIQFDGPSTSIVRKPAAVLQRTTNDKQPRRLIAAMVDPQVLKRWGGFVTENHTILLTADDAEQLSLLVKLLNTGPVDRRYRRVSGTAAVSVSLLRELDLPSPRAFAKALKAARGDAEAAAAQAYLSQPPLVRPR</sequence>
<evidence type="ECO:0000259" key="7">
    <source>
        <dbReference type="Pfam" id="PF02384"/>
    </source>
</evidence>
<evidence type="ECO:0000313" key="9">
    <source>
        <dbReference type="Proteomes" id="UP001378188"/>
    </source>
</evidence>
<evidence type="ECO:0000256" key="3">
    <source>
        <dbReference type="ARBA" id="ARBA00022603"/>
    </source>
</evidence>
<dbReference type="GO" id="GO:0009307">
    <property type="term" value="P:DNA restriction-modification system"/>
    <property type="evidence" value="ECO:0007669"/>
    <property type="project" value="UniProtKB-KW"/>
</dbReference>
<reference evidence="8 9" key="1">
    <citation type="submission" date="2024-02" db="EMBL/GenBank/DDBJ databases">
        <title>Genome analysis and characterization of Microbaculum marinisediminis sp. nov., isolated from marine sediment.</title>
        <authorList>
            <person name="Du Z.-J."/>
            <person name="Ye Y.-Q."/>
            <person name="Zhang Z.-R."/>
            <person name="Yuan S.-M."/>
            <person name="Zhang X.-Y."/>
        </authorList>
    </citation>
    <scope>NUCLEOTIDE SEQUENCE [LARGE SCALE GENOMIC DNA]</scope>
    <source>
        <strain evidence="8 9">SDUM1044001</strain>
    </source>
</reference>
<dbReference type="GO" id="GO:0009007">
    <property type="term" value="F:site-specific DNA-methyltransferase (adenine-specific) activity"/>
    <property type="evidence" value="ECO:0007669"/>
    <property type="project" value="UniProtKB-EC"/>
</dbReference>
<evidence type="ECO:0000256" key="5">
    <source>
        <dbReference type="ARBA" id="ARBA00022747"/>
    </source>
</evidence>
<dbReference type="SUPFAM" id="SSF53335">
    <property type="entry name" value="S-adenosyl-L-methionine-dependent methyltransferases"/>
    <property type="match status" value="1"/>
</dbReference>
<dbReference type="GO" id="GO:0032259">
    <property type="term" value="P:methylation"/>
    <property type="evidence" value="ECO:0007669"/>
    <property type="project" value="UniProtKB-KW"/>
</dbReference>
<dbReference type="Gene3D" id="3.40.50.150">
    <property type="entry name" value="Vaccinia Virus protein VP39"/>
    <property type="match status" value="1"/>
</dbReference>
<dbReference type="PANTHER" id="PTHR33841">
    <property type="entry name" value="DNA METHYLTRANSFERASE YEEA-RELATED"/>
    <property type="match status" value="1"/>
</dbReference>
<protein>
    <recommendedName>
        <fullName evidence="2">site-specific DNA-methyltransferase (adenine-specific)</fullName>
        <ecNumber evidence="2">2.1.1.72</ecNumber>
    </recommendedName>
</protein>
<gene>
    <name evidence="8" type="ORF">V3328_02935</name>
</gene>
<dbReference type="PRINTS" id="PR00507">
    <property type="entry name" value="N12N6MTFRASE"/>
</dbReference>
<feature type="domain" description="DNA methylase adenine-specific" evidence="7">
    <location>
        <begin position="82"/>
        <end position="298"/>
    </location>
</feature>
<dbReference type="AlphaFoldDB" id="A0AAW9RQP4"/>
<evidence type="ECO:0000256" key="4">
    <source>
        <dbReference type="ARBA" id="ARBA00022679"/>
    </source>
</evidence>
<dbReference type="Pfam" id="PF02384">
    <property type="entry name" value="N6_Mtase"/>
    <property type="match status" value="1"/>
</dbReference>
<dbReference type="EC" id="2.1.1.72" evidence="2"/>
<dbReference type="CDD" id="cd02440">
    <property type="entry name" value="AdoMet_MTases"/>
    <property type="match status" value="1"/>
</dbReference>
<proteinExistence type="inferred from homology"/>
<evidence type="ECO:0000313" key="8">
    <source>
        <dbReference type="EMBL" id="MEJ8570408.1"/>
    </source>
</evidence>
<keyword evidence="4" id="KW-0808">Transferase</keyword>
<dbReference type="GO" id="GO:0003677">
    <property type="term" value="F:DNA binding"/>
    <property type="evidence" value="ECO:0007669"/>
    <property type="project" value="InterPro"/>
</dbReference>
<organism evidence="8 9">
    <name type="scientific">Microbaculum marinum</name>
    <dbReference type="NCBI Taxonomy" id="1764581"/>
    <lineage>
        <taxon>Bacteria</taxon>
        <taxon>Pseudomonadati</taxon>
        <taxon>Pseudomonadota</taxon>
        <taxon>Alphaproteobacteria</taxon>
        <taxon>Hyphomicrobiales</taxon>
        <taxon>Tepidamorphaceae</taxon>
        <taxon>Microbaculum</taxon>
    </lineage>
</organism>
<dbReference type="PROSITE" id="PS00092">
    <property type="entry name" value="N6_MTASE"/>
    <property type="match status" value="1"/>
</dbReference>
<dbReference type="RefSeq" id="WP_340328137.1">
    <property type="nucleotide sequence ID" value="NZ_JAZHOF010000001.1"/>
</dbReference>
<accession>A0AAW9RQP4</accession>
<dbReference type="InterPro" id="IPR029063">
    <property type="entry name" value="SAM-dependent_MTases_sf"/>
</dbReference>
<evidence type="ECO:0000256" key="2">
    <source>
        <dbReference type="ARBA" id="ARBA00011900"/>
    </source>
</evidence>
<dbReference type="InterPro" id="IPR050953">
    <property type="entry name" value="N4_N6_ade-DNA_methylase"/>
</dbReference>
<comment type="similarity">
    <text evidence="1">Belongs to the N(4)/N(6)-methyltransferase family.</text>
</comment>
<dbReference type="InterPro" id="IPR003356">
    <property type="entry name" value="DNA_methylase_A-5"/>
</dbReference>
<dbReference type="InterPro" id="IPR002052">
    <property type="entry name" value="DNA_methylase_N6_adenine_CS"/>
</dbReference>
<keyword evidence="9" id="KW-1185">Reference proteome</keyword>
<dbReference type="GO" id="GO:0008170">
    <property type="term" value="F:N-methyltransferase activity"/>
    <property type="evidence" value="ECO:0007669"/>
    <property type="project" value="InterPro"/>
</dbReference>
<evidence type="ECO:0000256" key="1">
    <source>
        <dbReference type="ARBA" id="ARBA00006594"/>
    </source>
</evidence>
<evidence type="ECO:0000256" key="6">
    <source>
        <dbReference type="ARBA" id="ARBA00047942"/>
    </source>
</evidence>
<keyword evidence="3 8" id="KW-0489">Methyltransferase</keyword>
<name>A0AAW9RQP4_9HYPH</name>
<keyword evidence="5" id="KW-0680">Restriction system</keyword>
<comment type="catalytic activity">
    <reaction evidence="6">
        <text>a 2'-deoxyadenosine in DNA + S-adenosyl-L-methionine = an N(6)-methyl-2'-deoxyadenosine in DNA + S-adenosyl-L-homocysteine + H(+)</text>
        <dbReference type="Rhea" id="RHEA:15197"/>
        <dbReference type="Rhea" id="RHEA-COMP:12418"/>
        <dbReference type="Rhea" id="RHEA-COMP:12419"/>
        <dbReference type="ChEBI" id="CHEBI:15378"/>
        <dbReference type="ChEBI" id="CHEBI:57856"/>
        <dbReference type="ChEBI" id="CHEBI:59789"/>
        <dbReference type="ChEBI" id="CHEBI:90615"/>
        <dbReference type="ChEBI" id="CHEBI:90616"/>
        <dbReference type="EC" id="2.1.1.72"/>
    </reaction>
</comment>
<dbReference type="PANTHER" id="PTHR33841:SF1">
    <property type="entry name" value="DNA METHYLTRANSFERASE A"/>
    <property type="match status" value="1"/>
</dbReference>
<dbReference type="Proteomes" id="UP001378188">
    <property type="component" value="Unassembled WGS sequence"/>
</dbReference>
<comment type="caution">
    <text evidence="8">The sequence shown here is derived from an EMBL/GenBank/DDBJ whole genome shotgun (WGS) entry which is preliminary data.</text>
</comment>